<sequence length="162" mass="17988">MLRREVHKTIAKVSDDIGRRQTFNTAIAAVMELMNKLTKAPLDSEQDRAVMAEALSAVVRMLYPITPHICFELWQALGNESAIDTAEWVKADEAAMVEDEKLIVVQVNGKVRGKVTVAADADEDTVKTIAFADENVKKFIDNQHIVKVIYVVGKLLNVVVKP</sequence>
<evidence type="ECO:0000313" key="11">
    <source>
        <dbReference type="EMBL" id="EDJ91710.1"/>
    </source>
</evidence>
<dbReference type="AlphaFoldDB" id="A4N1K2"/>
<dbReference type="GO" id="GO:0005829">
    <property type="term" value="C:cytosol"/>
    <property type="evidence" value="ECO:0007669"/>
    <property type="project" value="TreeGrafter"/>
</dbReference>
<dbReference type="SUPFAM" id="SSF47323">
    <property type="entry name" value="Anticodon-binding domain of a subclass of class I aminoacyl-tRNA synthetases"/>
    <property type="match status" value="1"/>
</dbReference>
<keyword evidence="6" id="KW-0067">ATP-binding</keyword>
<gene>
    <name evidence="11" type="ORF">CGSHi22421_08143</name>
</gene>
<dbReference type="InterPro" id="IPR013155">
    <property type="entry name" value="M/V/L/I-tRNA-synth_anticd-bd"/>
</dbReference>
<dbReference type="PANTHER" id="PTHR43740">
    <property type="entry name" value="LEUCYL-TRNA SYNTHETASE"/>
    <property type="match status" value="1"/>
</dbReference>
<evidence type="ECO:0000256" key="2">
    <source>
        <dbReference type="ARBA" id="ARBA00013164"/>
    </source>
</evidence>
<dbReference type="GO" id="GO:0005524">
    <property type="term" value="F:ATP binding"/>
    <property type="evidence" value="ECO:0007669"/>
    <property type="project" value="UniProtKB-KW"/>
</dbReference>
<evidence type="ECO:0000256" key="3">
    <source>
        <dbReference type="ARBA" id="ARBA00022490"/>
    </source>
</evidence>
<keyword evidence="4" id="KW-0436">Ligase</keyword>
<dbReference type="Gene3D" id="1.10.730.10">
    <property type="entry name" value="Isoleucyl-tRNA Synthetase, Domain 1"/>
    <property type="match status" value="1"/>
</dbReference>
<dbReference type="Pfam" id="PF08264">
    <property type="entry name" value="Anticodon_1"/>
    <property type="match status" value="1"/>
</dbReference>
<evidence type="ECO:0000313" key="12">
    <source>
        <dbReference type="Proteomes" id="UP000003798"/>
    </source>
</evidence>
<evidence type="ECO:0000256" key="5">
    <source>
        <dbReference type="ARBA" id="ARBA00022741"/>
    </source>
</evidence>
<dbReference type="Gene3D" id="3.10.20.590">
    <property type="match status" value="1"/>
</dbReference>
<evidence type="ECO:0000256" key="1">
    <source>
        <dbReference type="ARBA" id="ARBA00005594"/>
    </source>
</evidence>
<dbReference type="PANTHER" id="PTHR43740:SF2">
    <property type="entry name" value="LEUCINE--TRNA LIGASE, MITOCHONDRIAL"/>
    <property type="match status" value="1"/>
</dbReference>
<accession>A4N1K2</accession>
<evidence type="ECO:0000256" key="4">
    <source>
        <dbReference type="ARBA" id="ARBA00022598"/>
    </source>
</evidence>
<feature type="domain" description="Methionyl/Valyl/Leucyl/Isoleucyl-tRNA synthetase anticodon-binding" evidence="10">
    <location>
        <begin position="3"/>
        <end position="124"/>
    </location>
</feature>
<protein>
    <recommendedName>
        <fullName evidence="2">leucine--tRNA ligase</fullName>
        <ecNumber evidence="2">6.1.1.4</ecNumber>
    </recommendedName>
</protein>
<keyword evidence="3" id="KW-0963">Cytoplasm</keyword>
<evidence type="ECO:0000259" key="10">
    <source>
        <dbReference type="Pfam" id="PF08264"/>
    </source>
</evidence>
<dbReference type="EMBL" id="AAZE01000001">
    <property type="protein sequence ID" value="EDJ91710.1"/>
    <property type="molecule type" value="Genomic_DNA"/>
</dbReference>
<keyword evidence="5" id="KW-0547">Nucleotide-binding</keyword>
<dbReference type="FunFam" id="3.10.20.590:FF:000001">
    <property type="entry name" value="Leucine--tRNA ligase"/>
    <property type="match status" value="1"/>
</dbReference>
<dbReference type="FunFam" id="1.10.730.10:FF:000002">
    <property type="entry name" value="Leucine--tRNA ligase"/>
    <property type="match status" value="1"/>
</dbReference>
<evidence type="ECO:0000256" key="9">
    <source>
        <dbReference type="ARBA" id="ARBA00047469"/>
    </source>
</evidence>
<dbReference type="InterPro" id="IPR002302">
    <property type="entry name" value="Leu-tRNA-ligase"/>
</dbReference>
<proteinExistence type="inferred from homology"/>
<comment type="similarity">
    <text evidence="1">Belongs to the class-I aminoacyl-tRNA synthetase family.</text>
</comment>
<dbReference type="Proteomes" id="UP000003798">
    <property type="component" value="Unassembled WGS sequence"/>
</dbReference>
<dbReference type="InterPro" id="IPR009080">
    <property type="entry name" value="tRNAsynth_Ia_anticodon-bd"/>
</dbReference>
<evidence type="ECO:0000256" key="6">
    <source>
        <dbReference type="ARBA" id="ARBA00022840"/>
    </source>
</evidence>
<reference evidence="11 12" key="1">
    <citation type="journal article" date="2007" name="Genome Biol.">
        <title>Characterization and modeling of the Haemophilus influenzae core and supragenomes based on the complete genomic sequences of Rd and 12 clinical nontypeable strains.</title>
        <authorList>
            <person name="Hogg J.S."/>
            <person name="Hu F.Z."/>
            <person name="Janto B."/>
            <person name="Boissy R."/>
            <person name="Hayes J."/>
            <person name="Keefe R."/>
            <person name="Post J.C."/>
            <person name="Ehrlich G.D."/>
        </authorList>
    </citation>
    <scope>NUCLEOTIDE SEQUENCE [LARGE SCALE GENOMIC DNA]</scope>
    <source>
        <strain evidence="11 12">R3021</strain>
    </source>
</reference>
<dbReference type="GO" id="GO:0004823">
    <property type="term" value="F:leucine-tRNA ligase activity"/>
    <property type="evidence" value="ECO:0007669"/>
    <property type="project" value="UniProtKB-EC"/>
</dbReference>
<evidence type="ECO:0000256" key="8">
    <source>
        <dbReference type="ARBA" id="ARBA00023146"/>
    </source>
</evidence>
<keyword evidence="7" id="KW-0648">Protein biosynthesis</keyword>
<evidence type="ECO:0000256" key="7">
    <source>
        <dbReference type="ARBA" id="ARBA00022917"/>
    </source>
</evidence>
<dbReference type="GO" id="GO:0006429">
    <property type="term" value="P:leucyl-tRNA aminoacylation"/>
    <property type="evidence" value="ECO:0007669"/>
    <property type="project" value="InterPro"/>
</dbReference>
<comment type="catalytic activity">
    <reaction evidence="9">
        <text>tRNA(Leu) + L-leucine + ATP = L-leucyl-tRNA(Leu) + AMP + diphosphate</text>
        <dbReference type="Rhea" id="RHEA:11688"/>
        <dbReference type="Rhea" id="RHEA-COMP:9613"/>
        <dbReference type="Rhea" id="RHEA-COMP:9622"/>
        <dbReference type="ChEBI" id="CHEBI:30616"/>
        <dbReference type="ChEBI" id="CHEBI:33019"/>
        <dbReference type="ChEBI" id="CHEBI:57427"/>
        <dbReference type="ChEBI" id="CHEBI:78442"/>
        <dbReference type="ChEBI" id="CHEBI:78494"/>
        <dbReference type="ChEBI" id="CHEBI:456215"/>
        <dbReference type="EC" id="6.1.1.4"/>
    </reaction>
</comment>
<dbReference type="EC" id="6.1.1.4" evidence="2"/>
<keyword evidence="8 11" id="KW-0030">Aminoacyl-tRNA synthetase</keyword>
<name>A4N1K2_HAEIF</name>
<dbReference type="CDD" id="cd07958">
    <property type="entry name" value="Anticodon_Ia_Leu_BEm"/>
    <property type="match status" value="1"/>
</dbReference>
<organism evidence="11 12">
    <name type="scientific">Haemophilus influenzae R3021</name>
    <dbReference type="NCBI Taxonomy" id="375432"/>
    <lineage>
        <taxon>Bacteria</taxon>
        <taxon>Pseudomonadati</taxon>
        <taxon>Pseudomonadota</taxon>
        <taxon>Gammaproteobacteria</taxon>
        <taxon>Pasteurellales</taxon>
        <taxon>Pasteurellaceae</taxon>
        <taxon>Haemophilus</taxon>
    </lineage>
</organism>